<gene>
    <name evidence="1" type="ORF">CBW65_14505</name>
</gene>
<name>A0A1Y0IRK6_9BACL</name>
<organism evidence="1 2">
    <name type="scientific">Tumebacillus avium</name>
    <dbReference type="NCBI Taxonomy" id="1903704"/>
    <lineage>
        <taxon>Bacteria</taxon>
        <taxon>Bacillati</taxon>
        <taxon>Bacillota</taxon>
        <taxon>Bacilli</taxon>
        <taxon>Bacillales</taxon>
        <taxon>Alicyclobacillaceae</taxon>
        <taxon>Tumebacillus</taxon>
    </lineage>
</organism>
<protein>
    <submittedName>
        <fullName evidence="1">Uncharacterized protein</fullName>
    </submittedName>
</protein>
<dbReference type="EMBL" id="CP021434">
    <property type="protein sequence ID" value="ARU62085.1"/>
    <property type="molecule type" value="Genomic_DNA"/>
</dbReference>
<keyword evidence="2" id="KW-1185">Reference proteome</keyword>
<dbReference type="RefSeq" id="WP_087457450.1">
    <property type="nucleotide sequence ID" value="NZ_CP021434.1"/>
</dbReference>
<dbReference type="AlphaFoldDB" id="A0A1Y0IRK6"/>
<evidence type="ECO:0000313" key="1">
    <source>
        <dbReference type="EMBL" id="ARU62085.1"/>
    </source>
</evidence>
<dbReference type="OrthoDB" id="5380756at2"/>
<reference evidence="2" key="1">
    <citation type="submission" date="2017-05" db="EMBL/GenBank/DDBJ databases">
        <authorList>
            <person name="Sung H."/>
        </authorList>
    </citation>
    <scope>NUCLEOTIDE SEQUENCE [LARGE SCALE GENOMIC DNA]</scope>
    <source>
        <strain evidence="2">AR23208</strain>
    </source>
</reference>
<dbReference type="KEGG" id="tum:CBW65_14505"/>
<proteinExistence type="predicted"/>
<dbReference type="Proteomes" id="UP000195437">
    <property type="component" value="Chromosome"/>
</dbReference>
<sequence>MHINENAEANGLIVQTVVDGCGVFMNRAKTILREKGIAEIDEHGWYPLQAVLETLDELKRTVGKEIICEIGKHVALRANYIDGVDTFQQAMHSLNEICLLNHRGVSSTMVYQCIQLEPNQLHIICNIPYPRSFNLGILRGMARKFSILVRIEPLPSDHRGGEFLVTL</sequence>
<accession>A0A1Y0IRK6</accession>
<evidence type="ECO:0000313" key="2">
    <source>
        <dbReference type="Proteomes" id="UP000195437"/>
    </source>
</evidence>